<dbReference type="RefSeq" id="WP_123271680.1">
    <property type="nucleotide sequence ID" value="NZ_RJJQ01000011.1"/>
</dbReference>
<keyword evidence="1" id="KW-0378">Hydrolase</keyword>
<evidence type="ECO:0000256" key="1">
    <source>
        <dbReference type="ARBA" id="ARBA00022801"/>
    </source>
</evidence>
<dbReference type="InterPro" id="IPR003010">
    <property type="entry name" value="C-N_Hydrolase"/>
</dbReference>
<dbReference type="PANTHER" id="PTHR43674">
    <property type="entry name" value="NITRILASE C965.09-RELATED"/>
    <property type="match status" value="1"/>
</dbReference>
<dbReference type="EMBL" id="RJJQ01000011">
    <property type="protein sequence ID" value="RNI21364.1"/>
    <property type="molecule type" value="Genomic_DNA"/>
</dbReference>
<proteinExistence type="predicted"/>
<dbReference type="PROSITE" id="PS50263">
    <property type="entry name" value="CN_HYDROLASE"/>
    <property type="match status" value="1"/>
</dbReference>
<dbReference type="SUPFAM" id="SSF56317">
    <property type="entry name" value="Carbon-nitrogen hydrolase"/>
    <property type="match status" value="1"/>
</dbReference>
<name>A0A3M9M6Z7_9MICO</name>
<reference evidence="3 4" key="1">
    <citation type="submission" date="2018-11" db="EMBL/GenBank/DDBJ databases">
        <title>Draft genome of Simplicispira Flexivirga sp. BO-16.</title>
        <authorList>
            <person name="Im W.T."/>
        </authorList>
    </citation>
    <scope>NUCLEOTIDE SEQUENCE [LARGE SCALE GENOMIC DNA]</scope>
    <source>
        <strain evidence="3 4">BO-16</strain>
    </source>
</reference>
<dbReference type="Proteomes" id="UP000271678">
    <property type="component" value="Unassembled WGS sequence"/>
</dbReference>
<comment type="caution">
    <text evidence="3">The sequence shown here is derived from an EMBL/GenBank/DDBJ whole genome shotgun (WGS) entry which is preliminary data.</text>
</comment>
<dbReference type="PANTHER" id="PTHR43674:SF2">
    <property type="entry name" value="BETA-UREIDOPROPIONASE"/>
    <property type="match status" value="1"/>
</dbReference>
<dbReference type="GO" id="GO:0016746">
    <property type="term" value="F:acyltransferase activity"/>
    <property type="evidence" value="ECO:0007669"/>
    <property type="project" value="UniProtKB-KW"/>
</dbReference>
<dbReference type="InterPro" id="IPR036526">
    <property type="entry name" value="C-N_Hydrolase_sf"/>
</dbReference>
<organism evidence="3 4">
    <name type="scientific">Flexivirga caeni</name>
    <dbReference type="NCBI Taxonomy" id="2294115"/>
    <lineage>
        <taxon>Bacteria</taxon>
        <taxon>Bacillati</taxon>
        <taxon>Actinomycetota</taxon>
        <taxon>Actinomycetes</taxon>
        <taxon>Micrococcales</taxon>
        <taxon>Dermacoccaceae</taxon>
        <taxon>Flexivirga</taxon>
    </lineage>
</organism>
<evidence type="ECO:0000313" key="4">
    <source>
        <dbReference type="Proteomes" id="UP000271678"/>
    </source>
</evidence>
<dbReference type="Gene3D" id="3.60.110.10">
    <property type="entry name" value="Carbon-nitrogen hydrolase"/>
    <property type="match status" value="1"/>
</dbReference>
<dbReference type="AlphaFoldDB" id="A0A3M9M6Z7"/>
<keyword evidence="3" id="KW-0808">Transferase</keyword>
<protein>
    <submittedName>
        <fullName evidence="3">Acyltransferase</fullName>
    </submittedName>
</protein>
<gene>
    <name evidence="3" type="ORF">EFY87_11860</name>
</gene>
<evidence type="ECO:0000313" key="3">
    <source>
        <dbReference type="EMBL" id="RNI21364.1"/>
    </source>
</evidence>
<evidence type="ECO:0000259" key="2">
    <source>
        <dbReference type="PROSITE" id="PS50263"/>
    </source>
</evidence>
<dbReference type="GO" id="GO:0016811">
    <property type="term" value="F:hydrolase activity, acting on carbon-nitrogen (but not peptide) bonds, in linear amides"/>
    <property type="evidence" value="ECO:0007669"/>
    <property type="project" value="UniProtKB-ARBA"/>
</dbReference>
<dbReference type="OrthoDB" id="9811121at2"/>
<feature type="domain" description="CN hydrolase" evidence="2">
    <location>
        <begin position="2"/>
        <end position="253"/>
    </location>
</feature>
<dbReference type="InterPro" id="IPR050345">
    <property type="entry name" value="Aliph_Amidase/BUP"/>
</dbReference>
<keyword evidence="4" id="KW-1185">Reference proteome</keyword>
<keyword evidence="3" id="KW-0012">Acyltransferase</keyword>
<accession>A0A3M9M6Z7</accession>
<sequence length="280" mass="31473">MTTVKAALFQTHWRGDKESMLDAHEEAARQAASQGSQVLCFQELFMGPFFAQVQDKAWYEYAEAIPDGPIVQRFSSIAKETGQVMILPIYEEVQPGVLFNAAAVIDADGRYLGKYRKTHIPQLHGFWEKFYFRPGANDGWPVFETAVGKVGVYICYDRHFPEGWRGLGLAGAEIVFNPSATSRGLSNHLWKLEQTAAAAANMYYVGALNRVGIEPLGDDDFYGTSYFADPRGAFVGDVASDQIEELLVRDLDLDAIREQRATWAFYRDRRPDTYTALTDK</sequence>
<dbReference type="Pfam" id="PF00795">
    <property type="entry name" value="CN_hydrolase"/>
    <property type="match status" value="1"/>
</dbReference>